<gene>
    <name evidence="13" type="ORF">E4L96_13255</name>
</gene>
<dbReference type="GO" id="GO:0016987">
    <property type="term" value="F:sigma factor activity"/>
    <property type="evidence" value="ECO:0007669"/>
    <property type="project" value="UniProtKB-KW"/>
</dbReference>
<dbReference type="PROSITE" id="PS00717">
    <property type="entry name" value="SIGMA54_1"/>
    <property type="match status" value="1"/>
</dbReference>
<evidence type="ECO:0000313" key="13">
    <source>
        <dbReference type="EMBL" id="TFW18391.1"/>
    </source>
</evidence>
<comment type="caution">
    <text evidence="13">The sequence shown here is derived from an EMBL/GenBank/DDBJ whole genome shotgun (WGS) entry which is preliminary data.</text>
</comment>
<protein>
    <recommendedName>
        <fullName evidence="9">RNA polymerase sigma-54 factor</fullName>
    </recommendedName>
</protein>
<proteinExistence type="inferred from homology"/>
<comment type="similarity">
    <text evidence="1 9">Belongs to the sigma-54 factor family.</text>
</comment>
<feature type="domain" description="RNA polymerase sigma factor 54 core-binding" evidence="12">
    <location>
        <begin position="133"/>
        <end position="324"/>
    </location>
</feature>
<evidence type="ECO:0000256" key="4">
    <source>
        <dbReference type="ARBA" id="ARBA00022695"/>
    </source>
</evidence>
<dbReference type="GO" id="GO:0003677">
    <property type="term" value="F:DNA binding"/>
    <property type="evidence" value="ECO:0007669"/>
    <property type="project" value="UniProtKB-KW"/>
</dbReference>
<dbReference type="PIRSF" id="PIRSF000774">
    <property type="entry name" value="RpoN"/>
    <property type="match status" value="1"/>
</dbReference>
<dbReference type="NCBIfam" id="NF009118">
    <property type="entry name" value="PRK12469.1"/>
    <property type="match status" value="1"/>
</dbReference>
<dbReference type="PANTHER" id="PTHR32248:SF4">
    <property type="entry name" value="RNA POLYMERASE SIGMA-54 FACTOR"/>
    <property type="match status" value="1"/>
</dbReference>
<name>A0A4Y9SEL8_9BURK</name>
<keyword evidence="8 9" id="KW-0804">Transcription</keyword>
<dbReference type="Gene3D" id="1.10.10.60">
    <property type="entry name" value="Homeodomain-like"/>
    <property type="match status" value="1"/>
</dbReference>
<dbReference type="GO" id="GO:0001216">
    <property type="term" value="F:DNA-binding transcription activator activity"/>
    <property type="evidence" value="ECO:0007669"/>
    <property type="project" value="InterPro"/>
</dbReference>
<dbReference type="OrthoDB" id="9814402at2"/>
<organism evidence="13 14">
    <name type="scientific">Zemynaea arenosa</name>
    <dbReference type="NCBI Taxonomy" id="2561931"/>
    <lineage>
        <taxon>Bacteria</taxon>
        <taxon>Pseudomonadati</taxon>
        <taxon>Pseudomonadota</taxon>
        <taxon>Betaproteobacteria</taxon>
        <taxon>Burkholderiales</taxon>
        <taxon>Oxalobacteraceae</taxon>
        <taxon>Telluria group</taxon>
        <taxon>Zemynaea</taxon>
    </lineage>
</organism>
<keyword evidence="14" id="KW-1185">Reference proteome</keyword>
<dbReference type="RefSeq" id="WP_135207706.1">
    <property type="nucleotide sequence ID" value="NZ_SPVF01000162.1"/>
</dbReference>
<dbReference type="NCBIfam" id="TIGR02395">
    <property type="entry name" value="rpoN_sigma"/>
    <property type="match status" value="1"/>
</dbReference>
<evidence type="ECO:0000256" key="9">
    <source>
        <dbReference type="PIRNR" id="PIRNR000774"/>
    </source>
</evidence>
<evidence type="ECO:0000256" key="6">
    <source>
        <dbReference type="ARBA" id="ARBA00023082"/>
    </source>
</evidence>
<evidence type="ECO:0000259" key="11">
    <source>
        <dbReference type="Pfam" id="PF04552"/>
    </source>
</evidence>
<evidence type="ECO:0000256" key="1">
    <source>
        <dbReference type="ARBA" id="ARBA00008798"/>
    </source>
</evidence>
<evidence type="ECO:0000256" key="10">
    <source>
        <dbReference type="SAM" id="MobiDB-lite"/>
    </source>
</evidence>
<dbReference type="InterPro" id="IPR038709">
    <property type="entry name" value="RpoN_core-bd_sf"/>
</dbReference>
<dbReference type="Proteomes" id="UP000298438">
    <property type="component" value="Unassembled WGS sequence"/>
</dbReference>
<dbReference type="Pfam" id="PF00309">
    <property type="entry name" value="Sigma54_AID"/>
    <property type="match status" value="1"/>
</dbReference>
<dbReference type="GO" id="GO:0006352">
    <property type="term" value="P:DNA-templated transcription initiation"/>
    <property type="evidence" value="ECO:0007669"/>
    <property type="project" value="InterPro"/>
</dbReference>
<dbReference type="PROSITE" id="PS00718">
    <property type="entry name" value="SIGMA54_2"/>
    <property type="match status" value="1"/>
</dbReference>
<dbReference type="Gene3D" id="1.10.10.1330">
    <property type="entry name" value="RNA polymerase sigma-54 factor, core-binding domain"/>
    <property type="match status" value="1"/>
</dbReference>
<evidence type="ECO:0000256" key="8">
    <source>
        <dbReference type="ARBA" id="ARBA00023163"/>
    </source>
</evidence>
<evidence type="ECO:0000256" key="3">
    <source>
        <dbReference type="ARBA" id="ARBA00022679"/>
    </source>
</evidence>
<dbReference type="InterPro" id="IPR007634">
    <property type="entry name" value="RNA_pol_sigma_54_DNA-bd"/>
</dbReference>
<dbReference type="PANTHER" id="PTHR32248">
    <property type="entry name" value="RNA POLYMERASE SIGMA-54 FACTOR"/>
    <property type="match status" value="1"/>
</dbReference>
<feature type="region of interest" description="Disordered" evidence="10">
    <location>
        <begin position="68"/>
        <end position="132"/>
    </location>
</feature>
<evidence type="ECO:0000256" key="5">
    <source>
        <dbReference type="ARBA" id="ARBA00023015"/>
    </source>
</evidence>
<dbReference type="NCBIfam" id="NF004598">
    <property type="entry name" value="PRK05932.1-5"/>
    <property type="match status" value="1"/>
</dbReference>
<dbReference type="InterPro" id="IPR000394">
    <property type="entry name" value="RNA_pol_sigma_54"/>
</dbReference>
<accession>A0A4Y9SEL8</accession>
<dbReference type="InterPro" id="IPR007046">
    <property type="entry name" value="RNA_pol_sigma_54_core-bd"/>
</dbReference>
<keyword evidence="6 9" id="KW-0731">Sigma factor</keyword>
<evidence type="ECO:0000256" key="2">
    <source>
        <dbReference type="ARBA" id="ARBA00022478"/>
    </source>
</evidence>
<keyword evidence="5 9" id="KW-0805">Transcription regulation</keyword>
<comment type="function">
    <text evidence="9">Sigma factors are initiation factors that promote the attachment of RNA polymerase to specific initiation sites and are then released.</text>
</comment>
<keyword evidence="3 9" id="KW-0808">Transferase</keyword>
<keyword evidence="2 9" id="KW-0240">DNA-directed RNA polymerase</keyword>
<dbReference type="PRINTS" id="PR00045">
    <property type="entry name" value="SIGMA54FCT"/>
</dbReference>
<dbReference type="AlphaFoldDB" id="A0A4Y9SEL8"/>
<reference evidence="13 14" key="1">
    <citation type="submission" date="2019-03" db="EMBL/GenBank/DDBJ databases">
        <title>Draft Genome Sequence of Massilia arenosa sp. nov., a Novel Massilia Species Isolated from a Sandy-loam Maize Soil.</title>
        <authorList>
            <person name="Raths R."/>
            <person name="Peta V."/>
            <person name="Bucking H."/>
        </authorList>
    </citation>
    <scope>NUCLEOTIDE SEQUENCE [LARGE SCALE GENOMIC DNA]</scope>
    <source>
        <strain evidence="13 14">MC02</strain>
    </source>
</reference>
<evidence type="ECO:0000259" key="12">
    <source>
        <dbReference type="Pfam" id="PF04963"/>
    </source>
</evidence>
<dbReference type="GO" id="GO:0016779">
    <property type="term" value="F:nucleotidyltransferase activity"/>
    <property type="evidence" value="ECO:0007669"/>
    <property type="project" value="UniProtKB-KW"/>
</dbReference>
<dbReference type="GO" id="GO:0000428">
    <property type="term" value="C:DNA-directed RNA polymerase complex"/>
    <property type="evidence" value="ECO:0007669"/>
    <property type="project" value="UniProtKB-KW"/>
</dbReference>
<evidence type="ECO:0000313" key="14">
    <source>
        <dbReference type="Proteomes" id="UP000298438"/>
    </source>
</evidence>
<dbReference type="EMBL" id="SPVF01000162">
    <property type="protein sequence ID" value="TFW18391.1"/>
    <property type="molecule type" value="Genomic_DNA"/>
</dbReference>
<evidence type="ECO:0000256" key="7">
    <source>
        <dbReference type="ARBA" id="ARBA00023125"/>
    </source>
</evidence>
<sequence>MKQSLQLRTSQHLALTPQLQQSIRLLQLSTLELHQEIEQILTENPLLERLDDPLDNSVRLLADGAINTANGSAEAPPPGPDNGSKEQEAAPSESEGYDDAPSGDGADNSEDWGDAPRTSSGSGEDDDSRPQLEASATTLREHLLEQMRVTAREPRDRALVELIVDALDDNGYLEEPLEEIHARLPLELDVEIEELRAALALVQSFDPAGVGARNASECLALQIRRMPGVPMVTRRMALCIVEKHLAWFAQRDFNKLKKALDCDDEDLREAQTVIRQCHPHPGALFAADVSDYVVPDVIVRRAKNGWAVLLNPDVMPRLRVNQVYASLLKQGKSEAQMNAQLQEAKWLIKNMRQRFDTILRVAQAIVERQRNFFSHGAVAMRPLVLREIADTLGLHESTISRVTTQKYMLTPHGMFELKYFFGSHVATEAGGEASSTAIRALIVQLTGAEDPKNPLSDSKIAEMLGEQGMVIARRTVAKYREALKIPPVSLRKAL</sequence>
<dbReference type="Pfam" id="PF04963">
    <property type="entry name" value="Sigma54_CBD"/>
    <property type="match status" value="1"/>
</dbReference>
<dbReference type="PROSITE" id="PS50044">
    <property type="entry name" value="SIGMA54_3"/>
    <property type="match status" value="1"/>
</dbReference>
<keyword evidence="7 9" id="KW-0238">DNA-binding</keyword>
<feature type="domain" description="RNA polymerase sigma factor 54 DNA-binding" evidence="11">
    <location>
        <begin position="336"/>
        <end position="492"/>
    </location>
</feature>
<keyword evidence="4 9" id="KW-0548">Nucleotidyltransferase</keyword>
<dbReference type="Pfam" id="PF04552">
    <property type="entry name" value="Sigma54_DBD"/>
    <property type="match status" value="1"/>
</dbReference>
<dbReference type="NCBIfam" id="NF004595">
    <property type="entry name" value="PRK05932.1-2"/>
    <property type="match status" value="1"/>
</dbReference>